<sequence>MKISAMKLNYPCRARDLEYQIPNTQQLQSSRSTEEMTSQRSLRLLQKLANVTQQSFRLSHGQSSSTSLKTLTKHYDEVSIPVPWGHIAGKWYGPKHVRPILGMHGWQDNAGTFDTLAPLLPQHLSFLSIDAPGHGHSSWLPPGVMYHSIDYVQLVLRIMEEYNWKKVSIMAHSMSSINGFVFASLFPDKVDMFIGLDILKPLIRSPKHIVNALSERLADSLKLERRLRSGSEPPAYEWDQLVERLHQGTDKSVDLEACKYLLQRNSKPSSHEPHKYYFSRDNRLKNSLFYTLSNEIVLEMASHITAPHLFIKALQASYYEDKKYYDSALAVLRQNPNFEYHEVDGTHHVHLNEPEKVAHIINSFINKCRPL</sequence>
<dbReference type="InterPro" id="IPR000073">
    <property type="entry name" value="AB_hydrolase_1"/>
</dbReference>
<evidence type="ECO:0000256" key="2">
    <source>
        <dbReference type="ARBA" id="ARBA00022801"/>
    </source>
</evidence>
<dbReference type="PANTHER" id="PTHR43798">
    <property type="entry name" value="MONOACYLGLYCEROL LIPASE"/>
    <property type="match status" value="1"/>
</dbReference>
<keyword evidence="2 5" id="KW-0378">Hydrolase</keyword>
<dbReference type="RefSeq" id="XP_023174183.1">
    <property type="nucleotide sequence ID" value="XM_023318415.2"/>
</dbReference>
<dbReference type="GO" id="GO:0016020">
    <property type="term" value="C:membrane"/>
    <property type="evidence" value="ECO:0007669"/>
    <property type="project" value="TreeGrafter"/>
</dbReference>
<dbReference type="AlphaFoldDB" id="A0A6J1M706"/>
<name>A0A6J1M706_DROHY</name>
<dbReference type="OrthoDB" id="190201at2759"/>
<comment type="similarity">
    <text evidence="1">Belongs to the AB hydrolase superfamily.</text>
</comment>
<dbReference type="Pfam" id="PF00561">
    <property type="entry name" value="Abhydrolase_1"/>
    <property type="match status" value="1"/>
</dbReference>
<dbReference type="GO" id="GO:0016787">
    <property type="term" value="F:hydrolase activity"/>
    <property type="evidence" value="ECO:0007669"/>
    <property type="project" value="UniProtKB-KW"/>
</dbReference>
<dbReference type="KEGG" id="dhe:111601699"/>
<evidence type="ECO:0000313" key="4">
    <source>
        <dbReference type="Proteomes" id="UP000504633"/>
    </source>
</evidence>
<dbReference type="PANTHER" id="PTHR43798:SF14">
    <property type="entry name" value="SERINE HYDROLASE-LIKE PROTEIN DDB_G0286239"/>
    <property type="match status" value="1"/>
</dbReference>
<keyword evidence="4" id="KW-1185">Reference proteome</keyword>
<dbReference type="Proteomes" id="UP000504633">
    <property type="component" value="Unplaced"/>
</dbReference>
<proteinExistence type="inferred from homology"/>
<evidence type="ECO:0000259" key="3">
    <source>
        <dbReference type="Pfam" id="PF00561"/>
    </source>
</evidence>
<evidence type="ECO:0000256" key="1">
    <source>
        <dbReference type="ARBA" id="ARBA00008645"/>
    </source>
</evidence>
<reference evidence="5" key="1">
    <citation type="submission" date="2025-08" db="UniProtKB">
        <authorList>
            <consortium name="RefSeq"/>
        </authorList>
    </citation>
    <scope>IDENTIFICATION</scope>
    <source>
        <strain evidence="5">15085-1641.00</strain>
        <tissue evidence="5">Whole body</tissue>
    </source>
</reference>
<dbReference type="SUPFAM" id="SSF53474">
    <property type="entry name" value="alpha/beta-Hydrolases"/>
    <property type="match status" value="1"/>
</dbReference>
<protein>
    <submittedName>
        <fullName evidence="5">Probable serine hydrolase isoform X1</fullName>
    </submittedName>
</protein>
<feature type="domain" description="AB hydrolase-1" evidence="3">
    <location>
        <begin position="99"/>
        <end position="227"/>
    </location>
</feature>
<evidence type="ECO:0000313" key="5">
    <source>
        <dbReference type="RefSeq" id="XP_023174183.1"/>
    </source>
</evidence>
<gene>
    <name evidence="5" type="primary">LOC111601699</name>
</gene>
<dbReference type="Gene3D" id="3.40.50.1820">
    <property type="entry name" value="alpha/beta hydrolase"/>
    <property type="match status" value="1"/>
</dbReference>
<dbReference type="GeneID" id="111601699"/>
<accession>A0A6J1M706</accession>
<organism evidence="4 5">
    <name type="scientific">Drosophila hydei</name>
    <name type="common">Fruit fly</name>
    <dbReference type="NCBI Taxonomy" id="7224"/>
    <lineage>
        <taxon>Eukaryota</taxon>
        <taxon>Metazoa</taxon>
        <taxon>Ecdysozoa</taxon>
        <taxon>Arthropoda</taxon>
        <taxon>Hexapoda</taxon>
        <taxon>Insecta</taxon>
        <taxon>Pterygota</taxon>
        <taxon>Neoptera</taxon>
        <taxon>Endopterygota</taxon>
        <taxon>Diptera</taxon>
        <taxon>Brachycera</taxon>
        <taxon>Muscomorpha</taxon>
        <taxon>Ephydroidea</taxon>
        <taxon>Drosophilidae</taxon>
        <taxon>Drosophila</taxon>
    </lineage>
</organism>
<dbReference type="InterPro" id="IPR029058">
    <property type="entry name" value="AB_hydrolase_fold"/>
</dbReference>
<dbReference type="InterPro" id="IPR050266">
    <property type="entry name" value="AB_hydrolase_sf"/>
</dbReference>
<dbReference type="OMA" id="PAGTSYH"/>